<name>A0A9P6GX99_9MICR</name>
<reference evidence="1 2" key="1">
    <citation type="journal article" date="2020" name="Genome Biol. Evol.">
        <title>Comparative genomics of strictly vertically transmitted, feminizing microsporidia endosymbionts of amphipod crustaceans.</title>
        <authorList>
            <person name="Cormier A."/>
            <person name="Chebbi M.A."/>
            <person name="Giraud I."/>
            <person name="Wattier R."/>
            <person name="Teixeira M."/>
            <person name="Gilbert C."/>
            <person name="Rigaud T."/>
            <person name="Cordaux R."/>
        </authorList>
    </citation>
    <scope>NUCLEOTIDE SEQUENCE [LARGE SCALE GENOMIC DNA]</scope>
    <source>
        <strain evidence="1 2">Ou3-Ou53</strain>
    </source>
</reference>
<keyword evidence="2" id="KW-1185">Reference proteome</keyword>
<gene>
    <name evidence="1" type="primary">Ddi2</name>
    <name evidence="1" type="ORF">NGRA_2650</name>
</gene>
<proteinExistence type="predicted"/>
<dbReference type="Pfam" id="PF13975">
    <property type="entry name" value="gag-asp_proteas"/>
    <property type="match status" value="1"/>
</dbReference>
<accession>A0A9P6GX99</accession>
<dbReference type="SUPFAM" id="SSF50630">
    <property type="entry name" value="Acid proteases"/>
    <property type="match status" value="1"/>
</dbReference>
<dbReference type="AlphaFoldDB" id="A0A9P6GX99"/>
<organism evidence="1 2">
    <name type="scientific">Nosema granulosis</name>
    <dbReference type="NCBI Taxonomy" id="83296"/>
    <lineage>
        <taxon>Eukaryota</taxon>
        <taxon>Fungi</taxon>
        <taxon>Fungi incertae sedis</taxon>
        <taxon>Microsporidia</taxon>
        <taxon>Nosematidae</taxon>
        <taxon>Nosema</taxon>
    </lineage>
</organism>
<protein>
    <submittedName>
        <fullName evidence="1">Protein DDI1 like protein 2</fullName>
    </submittedName>
</protein>
<dbReference type="Proteomes" id="UP000740883">
    <property type="component" value="Unassembled WGS sequence"/>
</dbReference>
<comment type="caution">
    <text evidence="1">The sequence shown here is derived from an EMBL/GenBank/DDBJ whole genome shotgun (WGS) entry which is preliminary data.</text>
</comment>
<dbReference type="OrthoDB" id="2425384at2759"/>
<dbReference type="EMBL" id="SBJO01000336">
    <property type="protein sequence ID" value="KAF9761441.1"/>
    <property type="molecule type" value="Genomic_DNA"/>
</dbReference>
<evidence type="ECO:0000313" key="2">
    <source>
        <dbReference type="Proteomes" id="UP000740883"/>
    </source>
</evidence>
<evidence type="ECO:0000313" key="1">
    <source>
        <dbReference type="EMBL" id="KAF9761441.1"/>
    </source>
</evidence>
<dbReference type="Gene3D" id="2.40.70.10">
    <property type="entry name" value="Acid Proteases"/>
    <property type="match status" value="1"/>
</dbReference>
<dbReference type="CDD" id="cd00303">
    <property type="entry name" value="retropepsin_like"/>
    <property type="match status" value="1"/>
</dbReference>
<sequence>MNNNTRETQGAYINNKWCSVHKMKSHNTKDCTLNQDTNNRFLTDNTPPSSLNTNKRSLIISDTRTNTTNHVEIQTIINDRETDMVIDSGADVSYANEEAVKDLSYAIEETRSITLIFGGGKKEITDKKVVTDVLINGIKYKAEFYVLSNLPVNFILGNDFLTNQECLIDYKKRRIILGDNNTISFKGEKPQISDILEERLSDKTCLTIIQEFPTY</sequence>
<dbReference type="InterPro" id="IPR021109">
    <property type="entry name" value="Peptidase_aspartic_dom_sf"/>
</dbReference>